<evidence type="ECO:0000259" key="4">
    <source>
        <dbReference type="Pfam" id="PF00465"/>
    </source>
</evidence>
<dbReference type="Pfam" id="PF00465">
    <property type="entry name" value="Fe-ADH"/>
    <property type="match status" value="1"/>
</dbReference>
<evidence type="ECO:0000256" key="1">
    <source>
        <dbReference type="ARBA" id="ARBA00007358"/>
    </source>
</evidence>
<dbReference type="RefSeq" id="WP_151142751.1">
    <property type="nucleotide sequence ID" value="NZ_WAGX01000004.1"/>
</dbReference>
<gene>
    <name evidence="6" type="ORF">F7O84_05465</name>
</gene>
<dbReference type="AlphaFoldDB" id="A0A7V7QMH4"/>
<evidence type="ECO:0000256" key="3">
    <source>
        <dbReference type="ARBA" id="ARBA00023027"/>
    </source>
</evidence>
<dbReference type="EMBL" id="WAGX01000004">
    <property type="protein sequence ID" value="KAB1439834.1"/>
    <property type="molecule type" value="Genomic_DNA"/>
</dbReference>
<dbReference type="PANTHER" id="PTHR11496">
    <property type="entry name" value="ALCOHOL DEHYDROGENASE"/>
    <property type="match status" value="1"/>
</dbReference>
<keyword evidence="3" id="KW-0520">NAD</keyword>
<dbReference type="SUPFAM" id="SSF56796">
    <property type="entry name" value="Dehydroquinate synthase-like"/>
    <property type="match status" value="1"/>
</dbReference>
<evidence type="ECO:0000313" key="7">
    <source>
        <dbReference type="Proteomes" id="UP000461768"/>
    </source>
</evidence>
<reference evidence="6 7" key="1">
    <citation type="submission" date="2019-09" db="EMBL/GenBank/DDBJ databases">
        <authorList>
            <person name="Valk L.C."/>
        </authorList>
    </citation>
    <scope>NUCLEOTIDE SEQUENCE [LARGE SCALE GENOMIC DNA]</scope>
    <source>
        <strain evidence="6">GalUA</strain>
    </source>
</reference>
<keyword evidence="2" id="KW-0560">Oxidoreductase</keyword>
<comment type="caution">
    <text evidence="6">The sequence shown here is derived from an EMBL/GenBank/DDBJ whole genome shotgun (WGS) entry which is preliminary data.</text>
</comment>
<dbReference type="InterPro" id="IPR001670">
    <property type="entry name" value="ADH_Fe/GldA"/>
</dbReference>
<accession>A0A7V7QMH4</accession>
<dbReference type="InterPro" id="IPR039697">
    <property type="entry name" value="Alcohol_dehydrogenase_Fe"/>
</dbReference>
<feature type="domain" description="Alcohol dehydrogenase iron-type/glycerol dehydrogenase GldA" evidence="4">
    <location>
        <begin position="8"/>
        <end position="174"/>
    </location>
</feature>
<name>A0A7V7QMH4_9FIRM</name>
<reference evidence="6 7" key="2">
    <citation type="submission" date="2020-02" db="EMBL/GenBank/DDBJ databases">
        <title>Candidatus Galacturonibacter soehngenii shows hetero-acetogenic catabolism of galacturonic acid but lacks a canonical carbon monoxide dehydrogenase/acetyl-CoA synthase complex.</title>
        <authorList>
            <person name="Diender M."/>
            <person name="Stouten G.R."/>
            <person name="Petersen J.F."/>
            <person name="Nielsen P.H."/>
            <person name="Dueholm M.S."/>
            <person name="Pronk J.T."/>
            <person name="Van Loosdrecht M.C.M."/>
        </authorList>
    </citation>
    <scope>NUCLEOTIDE SEQUENCE [LARGE SCALE GENOMIC DNA]</scope>
    <source>
        <strain evidence="6">GalUA</strain>
    </source>
</reference>
<proteinExistence type="inferred from homology"/>
<dbReference type="GO" id="GO:0046872">
    <property type="term" value="F:metal ion binding"/>
    <property type="evidence" value="ECO:0007669"/>
    <property type="project" value="InterPro"/>
</dbReference>
<keyword evidence="7" id="KW-1185">Reference proteome</keyword>
<sequence length="383" mass="41157">MATQFTLPGRTILGEHALESSEMAIKSLGKKAFIVTGKVVTKMGTVAILTDFLKKWGIAYEIFNDITGEPTDEMILLGVKAYQESKCDFLIGIGGGSPLDSVKAIAAMSVLKGDIADYMGVEIKGEFPPMVLIPTTAGTGSETTKFTIITDTKKGVKMLLKGDDLLPDVAIIDPEFTLTAPKGITAATGMDALTHAVESYTSKKANTLTDLYAISAIKRIFKYLPLAYADGTNRMARKEMAIAAFEAGVCINNASVTLVHGMSRPIGALFHVPHGISNAMLITECLSYAKEGCYDRFADMAFAIGVANEGMNEKDASEAFISALKDICRKCEIPTLKEYGIKEAEFSAAIDKMASDAMASGSPSNTRMDIQKEDLVKIYGRLF</sequence>
<dbReference type="PROSITE" id="PS00913">
    <property type="entry name" value="ADH_IRON_1"/>
    <property type="match status" value="1"/>
</dbReference>
<dbReference type="Pfam" id="PF25137">
    <property type="entry name" value="ADH_Fe_C"/>
    <property type="match status" value="1"/>
</dbReference>
<dbReference type="Gene3D" id="1.20.1090.10">
    <property type="entry name" value="Dehydroquinate synthase-like - alpha domain"/>
    <property type="match status" value="1"/>
</dbReference>
<evidence type="ECO:0000259" key="5">
    <source>
        <dbReference type="Pfam" id="PF25137"/>
    </source>
</evidence>
<evidence type="ECO:0000313" key="6">
    <source>
        <dbReference type="EMBL" id="KAB1439834.1"/>
    </source>
</evidence>
<dbReference type="InterPro" id="IPR056798">
    <property type="entry name" value="ADH_Fe_C"/>
</dbReference>
<organism evidence="6 7">
    <name type="scientific">Candidatus Galacturonatibacter soehngenii</name>
    <dbReference type="NCBI Taxonomy" id="2307010"/>
    <lineage>
        <taxon>Bacteria</taxon>
        <taxon>Bacillati</taxon>
        <taxon>Bacillota</taxon>
        <taxon>Clostridia</taxon>
        <taxon>Lachnospirales</taxon>
        <taxon>Lachnospiraceae</taxon>
        <taxon>Candidatus Galacturonatibacter</taxon>
    </lineage>
</organism>
<dbReference type="GO" id="GO:0004022">
    <property type="term" value="F:alcohol dehydrogenase (NAD+) activity"/>
    <property type="evidence" value="ECO:0007669"/>
    <property type="project" value="TreeGrafter"/>
</dbReference>
<dbReference type="InterPro" id="IPR018211">
    <property type="entry name" value="ADH_Fe_CS"/>
</dbReference>
<dbReference type="OrthoDB" id="9804734at2"/>
<dbReference type="PANTHER" id="PTHR11496:SF102">
    <property type="entry name" value="ALCOHOL DEHYDROGENASE 4"/>
    <property type="match status" value="1"/>
</dbReference>
<dbReference type="FunFam" id="3.40.50.1970:FF:000003">
    <property type="entry name" value="Alcohol dehydrogenase, iron-containing"/>
    <property type="match status" value="1"/>
</dbReference>
<evidence type="ECO:0000256" key="2">
    <source>
        <dbReference type="ARBA" id="ARBA00023002"/>
    </source>
</evidence>
<dbReference type="Gene3D" id="3.40.50.1970">
    <property type="match status" value="1"/>
</dbReference>
<dbReference type="FunFam" id="1.20.1090.10:FF:000001">
    <property type="entry name" value="Aldehyde-alcohol dehydrogenase"/>
    <property type="match status" value="1"/>
</dbReference>
<dbReference type="CDD" id="cd08194">
    <property type="entry name" value="Fe-ADH-like"/>
    <property type="match status" value="1"/>
</dbReference>
<protein>
    <submittedName>
        <fullName evidence="6">Iron-containing alcohol dehydrogenase</fullName>
    </submittedName>
</protein>
<comment type="similarity">
    <text evidence="1">Belongs to the iron-containing alcohol dehydrogenase family.</text>
</comment>
<dbReference type="Proteomes" id="UP000461768">
    <property type="component" value="Unassembled WGS sequence"/>
</dbReference>
<feature type="domain" description="Fe-containing alcohol dehydrogenase-like C-terminal" evidence="5">
    <location>
        <begin position="185"/>
        <end position="381"/>
    </location>
</feature>